<dbReference type="EMBL" id="FJOG01000027">
    <property type="protein sequence ID" value="CZR64674.1"/>
    <property type="molecule type" value="Genomic_DNA"/>
</dbReference>
<dbReference type="GO" id="GO:0016491">
    <property type="term" value="F:oxidoreductase activity"/>
    <property type="evidence" value="ECO:0007669"/>
    <property type="project" value="UniProtKB-KW"/>
</dbReference>
<reference evidence="4 5" key="1">
    <citation type="submission" date="2016-03" db="EMBL/GenBank/DDBJ databases">
        <authorList>
            <person name="Ploux O."/>
        </authorList>
    </citation>
    <scope>NUCLEOTIDE SEQUENCE [LARGE SCALE GENOMIC DNA]</scope>
    <source>
        <strain evidence="4 5">UAMH 11012</strain>
    </source>
</reference>
<sequence length="311" mass="33811">MTKSMPFNTSDIPDLNCRVALITGGHSGLGLATTTALAAKNAKVYIASRSVAKAEEAIRGIRRRLPNAQIEVIEMDLGDLRSVKKGAEDFLRRESKLHILINNAGIMCTPFSLTPQNREIQLATNYLSHFLLSSLLLPTLLSTSAPRVVNVASDGHKKLAPKQGVMFEDMNLENKGTWTRYGHSKLCNVLHARALAKRYGGEGLVSVSLHPGTVKTNLSAGPRKSTPIYKLIQPLVEWGAPGPEEGCANIIWCAVSTGLGELVKGDEGVNGCYFEPVGKLKGVSDAGKDDEMAERLWEWSEETLKRDGLFT</sequence>
<dbReference type="Gene3D" id="3.40.50.720">
    <property type="entry name" value="NAD(P)-binding Rossmann-like Domain"/>
    <property type="match status" value="1"/>
</dbReference>
<dbReference type="InterPro" id="IPR002347">
    <property type="entry name" value="SDR_fam"/>
</dbReference>
<evidence type="ECO:0000313" key="4">
    <source>
        <dbReference type="EMBL" id="CZR64674.1"/>
    </source>
</evidence>
<name>A0A1L7XI21_9HELO</name>
<protein>
    <submittedName>
        <fullName evidence="4">Related to reductases</fullName>
    </submittedName>
</protein>
<dbReference type="Proteomes" id="UP000184330">
    <property type="component" value="Unassembled WGS sequence"/>
</dbReference>
<evidence type="ECO:0000313" key="5">
    <source>
        <dbReference type="Proteomes" id="UP000184330"/>
    </source>
</evidence>
<organism evidence="4 5">
    <name type="scientific">Phialocephala subalpina</name>
    <dbReference type="NCBI Taxonomy" id="576137"/>
    <lineage>
        <taxon>Eukaryota</taxon>
        <taxon>Fungi</taxon>
        <taxon>Dikarya</taxon>
        <taxon>Ascomycota</taxon>
        <taxon>Pezizomycotina</taxon>
        <taxon>Leotiomycetes</taxon>
        <taxon>Helotiales</taxon>
        <taxon>Mollisiaceae</taxon>
        <taxon>Phialocephala</taxon>
        <taxon>Phialocephala fortinii species complex</taxon>
    </lineage>
</organism>
<accession>A0A1L7XI21</accession>
<proteinExistence type="inferred from homology"/>
<evidence type="ECO:0000256" key="1">
    <source>
        <dbReference type="ARBA" id="ARBA00006484"/>
    </source>
</evidence>
<evidence type="ECO:0000256" key="3">
    <source>
        <dbReference type="ARBA" id="ARBA00023002"/>
    </source>
</evidence>
<keyword evidence="2" id="KW-0521">NADP</keyword>
<dbReference type="Pfam" id="PF00106">
    <property type="entry name" value="adh_short"/>
    <property type="match status" value="1"/>
</dbReference>
<keyword evidence="3" id="KW-0560">Oxidoreductase</keyword>
<dbReference type="PRINTS" id="PR00081">
    <property type="entry name" value="GDHRDH"/>
</dbReference>
<comment type="similarity">
    <text evidence="1">Belongs to the short-chain dehydrogenases/reductases (SDR) family.</text>
</comment>
<dbReference type="SUPFAM" id="SSF51735">
    <property type="entry name" value="NAD(P)-binding Rossmann-fold domains"/>
    <property type="match status" value="1"/>
</dbReference>
<dbReference type="PANTHER" id="PTHR24320:SF282">
    <property type="entry name" value="WW DOMAIN-CONTAINING OXIDOREDUCTASE"/>
    <property type="match status" value="1"/>
</dbReference>
<keyword evidence="5" id="KW-1185">Reference proteome</keyword>
<dbReference type="PANTHER" id="PTHR24320">
    <property type="entry name" value="RETINOL DEHYDROGENASE"/>
    <property type="match status" value="1"/>
</dbReference>
<dbReference type="STRING" id="576137.A0A1L7XI21"/>
<evidence type="ECO:0000256" key="2">
    <source>
        <dbReference type="ARBA" id="ARBA00022857"/>
    </source>
</evidence>
<gene>
    <name evidence="4" type="ORF">PAC_14572</name>
</gene>
<dbReference type="AlphaFoldDB" id="A0A1L7XI21"/>
<dbReference type="InterPro" id="IPR036291">
    <property type="entry name" value="NAD(P)-bd_dom_sf"/>
</dbReference>
<dbReference type="OrthoDB" id="191139at2759"/>